<dbReference type="InterPro" id="IPR009072">
    <property type="entry name" value="Histone-fold"/>
</dbReference>
<feature type="compositionally biased region" description="Low complexity" evidence="6">
    <location>
        <begin position="16"/>
        <end position="48"/>
    </location>
</feature>
<dbReference type="InterPro" id="IPR051431">
    <property type="entry name" value="TFIID_subunit_9"/>
</dbReference>
<evidence type="ECO:0000313" key="8">
    <source>
        <dbReference type="Proteomes" id="UP000016923"/>
    </source>
</evidence>
<comment type="similarity">
    <text evidence="2">Belongs to the TAF9 family.</text>
</comment>
<dbReference type="Gene3D" id="1.10.20.10">
    <property type="entry name" value="Histone, subunit A"/>
    <property type="match status" value="1"/>
</dbReference>
<name>S3C581_OPHP1</name>
<dbReference type="GO" id="GO:0000124">
    <property type="term" value="C:SAGA complex"/>
    <property type="evidence" value="ECO:0007669"/>
    <property type="project" value="TreeGrafter"/>
</dbReference>
<dbReference type="STRING" id="1262450.S3C581"/>
<keyword evidence="8" id="KW-1185">Reference proteome</keyword>
<dbReference type="GO" id="GO:0003713">
    <property type="term" value="F:transcription coactivator activity"/>
    <property type="evidence" value="ECO:0007669"/>
    <property type="project" value="TreeGrafter"/>
</dbReference>
<protein>
    <submittedName>
        <fullName evidence="7">Transcription initiation factor tfiid subunit 9</fullName>
    </submittedName>
</protein>
<dbReference type="Proteomes" id="UP000016923">
    <property type="component" value="Unassembled WGS sequence"/>
</dbReference>
<dbReference type="Pfam" id="PF02291">
    <property type="entry name" value="TFIID-31kDa"/>
    <property type="match status" value="1"/>
</dbReference>
<evidence type="ECO:0000256" key="1">
    <source>
        <dbReference type="ARBA" id="ARBA00004123"/>
    </source>
</evidence>
<evidence type="ECO:0000256" key="5">
    <source>
        <dbReference type="ARBA" id="ARBA00023242"/>
    </source>
</evidence>
<dbReference type="InterPro" id="IPR003162">
    <property type="entry name" value="TFIID-31"/>
</dbReference>
<dbReference type="OrthoDB" id="341924at2759"/>
<evidence type="ECO:0000256" key="3">
    <source>
        <dbReference type="ARBA" id="ARBA00023015"/>
    </source>
</evidence>
<keyword evidence="4" id="KW-0804">Transcription</keyword>
<dbReference type="SUPFAM" id="SSF47113">
    <property type="entry name" value="Histone-fold"/>
    <property type="match status" value="1"/>
</dbReference>
<feature type="compositionally biased region" description="Polar residues" evidence="6">
    <location>
        <begin position="1"/>
        <end position="11"/>
    </location>
</feature>
<proteinExistence type="inferred from homology"/>
<feature type="compositionally biased region" description="Acidic residues" evidence="6">
    <location>
        <begin position="221"/>
        <end position="234"/>
    </location>
</feature>
<keyword evidence="3" id="KW-0805">Transcription regulation</keyword>
<keyword evidence="7" id="KW-0396">Initiation factor</keyword>
<feature type="compositionally biased region" description="Acidic residues" evidence="6">
    <location>
        <begin position="269"/>
        <end position="284"/>
    </location>
</feature>
<dbReference type="EMBL" id="KE148148">
    <property type="protein sequence ID" value="EPE08654.1"/>
    <property type="molecule type" value="Genomic_DNA"/>
</dbReference>
<dbReference type="eggNOG" id="KOG3334">
    <property type="taxonomic scope" value="Eukaryota"/>
</dbReference>
<reference evidence="7 8" key="1">
    <citation type="journal article" date="2013" name="BMC Genomics">
        <title>The genome and transcriptome of the pine saprophyte Ophiostoma piceae, and a comparison with the bark beetle-associated pine pathogen Grosmannia clavigera.</title>
        <authorList>
            <person name="Haridas S."/>
            <person name="Wang Y."/>
            <person name="Lim L."/>
            <person name="Massoumi Alamouti S."/>
            <person name="Jackman S."/>
            <person name="Docking R."/>
            <person name="Robertson G."/>
            <person name="Birol I."/>
            <person name="Bohlmann J."/>
            <person name="Breuil C."/>
        </authorList>
    </citation>
    <scope>NUCLEOTIDE SEQUENCE [LARGE SCALE GENOMIC DNA]</scope>
    <source>
        <strain evidence="7 8">UAMH 11346</strain>
    </source>
</reference>
<gene>
    <name evidence="7" type="ORF">F503_04241</name>
</gene>
<dbReference type="CDD" id="cd07979">
    <property type="entry name" value="HFD_TAF9"/>
    <property type="match status" value="1"/>
</dbReference>
<dbReference type="AlphaFoldDB" id="S3C581"/>
<organism evidence="7 8">
    <name type="scientific">Ophiostoma piceae (strain UAMH 11346)</name>
    <name type="common">Sap stain fungus</name>
    <dbReference type="NCBI Taxonomy" id="1262450"/>
    <lineage>
        <taxon>Eukaryota</taxon>
        <taxon>Fungi</taxon>
        <taxon>Dikarya</taxon>
        <taxon>Ascomycota</taxon>
        <taxon>Pezizomycotina</taxon>
        <taxon>Sordariomycetes</taxon>
        <taxon>Sordariomycetidae</taxon>
        <taxon>Ophiostomatales</taxon>
        <taxon>Ophiostomataceae</taxon>
        <taxon>Ophiostoma</taxon>
    </lineage>
</organism>
<dbReference type="OMA" id="WNMKDEW"/>
<dbReference type="GO" id="GO:0003743">
    <property type="term" value="F:translation initiation factor activity"/>
    <property type="evidence" value="ECO:0007669"/>
    <property type="project" value="UniProtKB-KW"/>
</dbReference>
<keyword evidence="7" id="KW-0648">Protein biosynthesis</keyword>
<dbReference type="GO" id="GO:0051123">
    <property type="term" value="P:RNA polymerase II preinitiation complex assembly"/>
    <property type="evidence" value="ECO:0007669"/>
    <property type="project" value="TreeGrafter"/>
</dbReference>
<dbReference type="VEuPathDB" id="FungiDB:F503_04241"/>
<accession>S3C581</accession>
<dbReference type="PANTHER" id="PTHR48068:SF4">
    <property type="entry name" value="TATA-BOX BINDING PROTEIN ASSOCIATED FACTOR 9"/>
    <property type="match status" value="1"/>
</dbReference>
<evidence type="ECO:0000256" key="4">
    <source>
        <dbReference type="ARBA" id="ARBA00023163"/>
    </source>
</evidence>
<dbReference type="GO" id="GO:0005669">
    <property type="term" value="C:transcription factor TFIID complex"/>
    <property type="evidence" value="ECO:0007669"/>
    <property type="project" value="TreeGrafter"/>
</dbReference>
<keyword evidence="5" id="KW-0539">Nucleus</keyword>
<dbReference type="PANTHER" id="PTHR48068">
    <property type="entry name" value="TAF9 RNA POLYMERASE II, TATA BOX-BINDING PROTEIN (TBP)-ASSOCIATED FACTOR"/>
    <property type="match status" value="1"/>
</dbReference>
<dbReference type="HOGENOM" id="CLU_068315_0_0_1"/>
<evidence type="ECO:0000256" key="6">
    <source>
        <dbReference type="SAM" id="MobiDB-lite"/>
    </source>
</evidence>
<dbReference type="GO" id="GO:0046982">
    <property type="term" value="F:protein heterodimerization activity"/>
    <property type="evidence" value="ECO:0007669"/>
    <property type="project" value="InterPro"/>
</dbReference>
<feature type="region of interest" description="Disordered" evidence="6">
    <location>
        <begin position="1"/>
        <end position="59"/>
    </location>
</feature>
<dbReference type="FunFam" id="1.10.20.10:FF:000069">
    <property type="entry name" value="Transcription initiation factor TFIID subunit"/>
    <property type="match status" value="1"/>
</dbReference>
<sequence length="284" mass="29118">MTTPAPQTNGTAAKDQSPSSSQPHAAQSQPAQSQPPQGQSQALQPGQQNGASAQPTPKPRDARTMELLLTAQGVTAYEARVPQMLLDFAYRHTSSILSDAVHLTGDPHTANAGGKGSSSAALAPAGGDATVSANAIQLAISSRLSFQFGGGAGGVPAGDSFSSTGGGGPSKEWLMELARERNKVALPRVGAIEWGARLPSERFVLSGVGWGLRDSWAPGAADDDEDDDDDDETEGVNGVNGVNGRGDVAMADSAEDVGGDGVEGGTIDDVFEDDALMEDEEMEM</sequence>
<comment type="subcellular location">
    <subcellularLocation>
        <location evidence="1">Nucleus</location>
    </subcellularLocation>
</comment>
<evidence type="ECO:0000313" key="7">
    <source>
        <dbReference type="EMBL" id="EPE08654.1"/>
    </source>
</evidence>
<dbReference type="GO" id="GO:0016251">
    <property type="term" value="F:RNA polymerase II general transcription initiation factor activity"/>
    <property type="evidence" value="ECO:0007669"/>
    <property type="project" value="TreeGrafter"/>
</dbReference>
<feature type="region of interest" description="Disordered" evidence="6">
    <location>
        <begin position="214"/>
        <end position="284"/>
    </location>
</feature>
<evidence type="ECO:0000256" key="2">
    <source>
        <dbReference type="ARBA" id="ARBA00007646"/>
    </source>
</evidence>